<gene>
    <name evidence="2" type="ORF">AALP_AAs55088U000100</name>
</gene>
<name>A0A087FYI8_ARAAL</name>
<dbReference type="Gramene" id="KFK22690">
    <property type="protein sequence ID" value="KFK22690"/>
    <property type="gene ID" value="AALP_AAs55088U000100"/>
</dbReference>
<feature type="region of interest" description="Disordered" evidence="1">
    <location>
        <begin position="20"/>
        <end position="82"/>
    </location>
</feature>
<dbReference type="EMBL" id="KL986401">
    <property type="protein sequence ID" value="KFK22690.1"/>
    <property type="molecule type" value="Genomic_DNA"/>
</dbReference>
<dbReference type="AlphaFoldDB" id="A0A087FYI8"/>
<evidence type="ECO:0000256" key="1">
    <source>
        <dbReference type="SAM" id="MobiDB-lite"/>
    </source>
</evidence>
<dbReference type="Proteomes" id="UP000029120">
    <property type="component" value="Unassembled WGS sequence"/>
</dbReference>
<keyword evidence="3" id="KW-1185">Reference proteome</keyword>
<accession>A0A087FYI8</accession>
<reference evidence="3" key="1">
    <citation type="journal article" date="2015" name="Nat. Plants">
        <title>Genome expansion of Arabis alpina linked with retrotransposition and reduced symmetric DNA methylation.</title>
        <authorList>
            <person name="Willing E.M."/>
            <person name="Rawat V."/>
            <person name="Mandakova T."/>
            <person name="Maumus F."/>
            <person name="James G.V."/>
            <person name="Nordstroem K.J."/>
            <person name="Becker C."/>
            <person name="Warthmann N."/>
            <person name="Chica C."/>
            <person name="Szarzynska B."/>
            <person name="Zytnicki M."/>
            <person name="Albani M.C."/>
            <person name="Kiefer C."/>
            <person name="Bergonzi S."/>
            <person name="Castaings L."/>
            <person name="Mateos J.L."/>
            <person name="Berns M.C."/>
            <person name="Bujdoso N."/>
            <person name="Piofczyk T."/>
            <person name="de Lorenzo L."/>
            <person name="Barrero-Sicilia C."/>
            <person name="Mateos I."/>
            <person name="Piednoel M."/>
            <person name="Hagmann J."/>
            <person name="Chen-Min-Tao R."/>
            <person name="Iglesias-Fernandez R."/>
            <person name="Schuster S.C."/>
            <person name="Alonso-Blanco C."/>
            <person name="Roudier F."/>
            <person name="Carbonero P."/>
            <person name="Paz-Ares J."/>
            <person name="Davis S.J."/>
            <person name="Pecinka A."/>
            <person name="Quesneville H."/>
            <person name="Colot V."/>
            <person name="Lysak M.A."/>
            <person name="Weigel D."/>
            <person name="Coupland G."/>
            <person name="Schneeberger K."/>
        </authorList>
    </citation>
    <scope>NUCLEOTIDE SEQUENCE [LARGE SCALE GENOMIC DNA]</scope>
    <source>
        <strain evidence="3">cv. Pajares</strain>
    </source>
</reference>
<feature type="compositionally biased region" description="Polar residues" evidence="1">
    <location>
        <begin position="60"/>
        <end position="72"/>
    </location>
</feature>
<organism evidence="2 3">
    <name type="scientific">Arabis alpina</name>
    <name type="common">Alpine rock-cress</name>
    <dbReference type="NCBI Taxonomy" id="50452"/>
    <lineage>
        <taxon>Eukaryota</taxon>
        <taxon>Viridiplantae</taxon>
        <taxon>Streptophyta</taxon>
        <taxon>Embryophyta</taxon>
        <taxon>Tracheophyta</taxon>
        <taxon>Spermatophyta</taxon>
        <taxon>Magnoliopsida</taxon>
        <taxon>eudicotyledons</taxon>
        <taxon>Gunneridae</taxon>
        <taxon>Pentapetalae</taxon>
        <taxon>rosids</taxon>
        <taxon>malvids</taxon>
        <taxon>Brassicales</taxon>
        <taxon>Brassicaceae</taxon>
        <taxon>Arabideae</taxon>
        <taxon>Arabis</taxon>
    </lineage>
</organism>
<evidence type="ECO:0000313" key="3">
    <source>
        <dbReference type="Proteomes" id="UP000029120"/>
    </source>
</evidence>
<proteinExistence type="predicted"/>
<sequence length="138" mass="15103">MTLDISTWSQAAKQAKAIAESLKTGDKDVEMTKAAEDVEPARLPKKTSAAGPRGPGATDVPTTDDVSATDDPSQLEDLPPKNLSLDPIVQDIHILMKFDEEHEYGCDKLWIDQIRAYIVDGKLSGNKWAARKLQKQTA</sequence>
<evidence type="ECO:0000313" key="2">
    <source>
        <dbReference type="EMBL" id="KFK22690.1"/>
    </source>
</evidence>
<protein>
    <submittedName>
        <fullName evidence="2">Uncharacterized protein</fullName>
    </submittedName>
</protein>
<feature type="compositionally biased region" description="Basic and acidic residues" evidence="1">
    <location>
        <begin position="23"/>
        <end position="42"/>
    </location>
</feature>